<dbReference type="RefSeq" id="XP_007292219.1">
    <property type="nucleotide sequence ID" value="XM_007292157.1"/>
</dbReference>
<organism evidence="2 3">
    <name type="scientific">Marssonina brunnea f. sp. multigermtubi (strain MB_m1)</name>
    <name type="common">Marssonina leaf spot fungus</name>
    <dbReference type="NCBI Taxonomy" id="1072389"/>
    <lineage>
        <taxon>Eukaryota</taxon>
        <taxon>Fungi</taxon>
        <taxon>Dikarya</taxon>
        <taxon>Ascomycota</taxon>
        <taxon>Pezizomycotina</taxon>
        <taxon>Leotiomycetes</taxon>
        <taxon>Helotiales</taxon>
        <taxon>Drepanopezizaceae</taxon>
        <taxon>Drepanopeziza</taxon>
    </lineage>
</organism>
<name>K1XXD9_MARBU</name>
<evidence type="ECO:0000313" key="2">
    <source>
        <dbReference type="EMBL" id="EKD17469.1"/>
    </source>
</evidence>
<keyword evidence="3" id="KW-1185">Reference proteome</keyword>
<keyword evidence="1" id="KW-0732">Signal</keyword>
<gene>
    <name evidence="2" type="ORF">MBM_04330</name>
</gene>
<feature type="chain" id="PRO_5003855397" evidence="1">
    <location>
        <begin position="19"/>
        <end position="115"/>
    </location>
</feature>
<dbReference type="OrthoDB" id="5401396at2759"/>
<dbReference type="Proteomes" id="UP000006753">
    <property type="component" value="Unassembled WGS sequence"/>
</dbReference>
<sequence length="115" mass="12642">MMFTSTIVAAMLASAISAAPAATTTTEVIKLCRDNNFNGCYDVEYKPTYCITSDLSRKGLDGSISSFNTNGRDCIFFTDGNCFSKAFSYNGFSRQFSNKPEIARYDDAINSIMCK</sequence>
<accession>K1XXD9</accession>
<dbReference type="HOGENOM" id="CLU_164164_1_0_1"/>
<proteinExistence type="predicted"/>
<dbReference type="GeneID" id="18760265"/>
<dbReference type="AlphaFoldDB" id="K1XXD9"/>
<dbReference type="EMBL" id="JH921436">
    <property type="protein sequence ID" value="EKD17469.1"/>
    <property type="molecule type" value="Genomic_DNA"/>
</dbReference>
<dbReference type="KEGG" id="mbe:MBM_04330"/>
<evidence type="ECO:0000313" key="3">
    <source>
        <dbReference type="Proteomes" id="UP000006753"/>
    </source>
</evidence>
<evidence type="ECO:0000256" key="1">
    <source>
        <dbReference type="SAM" id="SignalP"/>
    </source>
</evidence>
<dbReference type="InParanoid" id="K1XXD9"/>
<feature type="signal peptide" evidence="1">
    <location>
        <begin position="1"/>
        <end position="18"/>
    </location>
</feature>
<protein>
    <submittedName>
        <fullName evidence="2">Uncharacterized protein</fullName>
    </submittedName>
</protein>
<reference evidence="2 3" key="1">
    <citation type="journal article" date="2012" name="BMC Genomics">
        <title>Sequencing the genome of Marssonina brunnea reveals fungus-poplar co-evolution.</title>
        <authorList>
            <person name="Zhu S."/>
            <person name="Cao Y.-Z."/>
            <person name="Jiang C."/>
            <person name="Tan B.-Y."/>
            <person name="Wang Z."/>
            <person name="Feng S."/>
            <person name="Zhang L."/>
            <person name="Su X.-H."/>
            <person name="Brejova B."/>
            <person name="Vinar T."/>
            <person name="Xu M."/>
            <person name="Wang M.-X."/>
            <person name="Zhang S.-G."/>
            <person name="Huang M.-R."/>
            <person name="Wu R."/>
            <person name="Zhou Y."/>
        </authorList>
    </citation>
    <scope>NUCLEOTIDE SEQUENCE [LARGE SCALE GENOMIC DNA]</scope>
    <source>
        <strain evidence="2 3">MB_m1</strain>
    </source>
</reference>